<sequence>MKFRALLTGAVGLLLAGAAPPALAGQTVLTVYAAGTLAPPFRQLDKVFEKRHPGVVVQPEFGGSVMLAKRITELHHRADVFASADYHVIPDYFFPESGRKGFASWYVGFVGNAITFAYTPKSRFAGQITPSNWYKVLARPGVQIGRSNPNTDPSGYQTLQMLSLAQKFYHAPGLKAKVLANAPPTNMRDTETALLSALQLDQIDYLAIYRSDAVQLGLKYLPLPARIDLSDPKDAAIYKTVTAQTKNGKLPGSPIVYAVTIPANAQQKTLAAQYVALLLGPKGRAIMAKNGFNVIDPAYGMDIAKMPVKLRPLVKPWPAW</sequence>
<dbReference type="SUPFAM" id="SSF53850">
    <property type="entry name" value="Periplasmic binding protein-like II"/>
    <property type="match status" value="1"/>
</dbReference>
<dbReference type="CDD" id="cd13540">
    <property type="entry name" value="PBP2_ModA_WtpA"/>
    <property type="match status" value="1"/>
</dbReference>
<evidence type="ECO:0000256" key="1">
    <source>
        <dbReference type="ARBA" id="ARBA00009438"/>
    </source>
</evidence>
<evidence type="ECO:0000313" key="4">
    <source>
        <dbReference type="Proteomes" id="UP001521209"/>
    </source>
</evidence>
<name>A0ABS9DYW5_9PROT</name>
<keyword evidence="2" id="KW-0732">Signal</keyword>
<proteinExistence type="inferred from homology"/>
<dbReference type="InterPro" id="IPR050682">
    <property type="entry name" value="ModA/WtpA"/>
</dbReference>
<feature type="signal peptide" evidence="2">
    <location>
        <begin position="1"/>
        <end position="24"/>
    </location>
</feature>
<comment type="similarity">
    <text evidence="1">Belongs to the bacterial solute-binding protein 1 family. WtpA subfamily.</text>
</comment>
<accession>A0ABS9DYW5</accession>
<dbReference type="PANTHER" id="PTHR30632:SF16">
    <property type="entry name" value="MOLYBDATE_TUNGSTATE-BINDING PROTEIN WTPA"/>
    <property type="match status" value="1"/>
</dbReference>
<keyword evidence="4" id="KW-1185">Reference proteome</keyword>
<dbReference type="Proteomes" id="UP001521209">
    <property type="component" value="Unassembled WGS sequence"/>
</dbReference>
<dbReference type="PANTHER" id="PTHR30632">
    <property type="entry name" value="MOLYBDATE-BINDING PERIPLASMIC PROTEIN"/>
    <property type="match status" value="1"/>
</dbReference>
<dbReference type="Gene3D" id="3.40.190.10">
    <property type="entry name" value="Periplasmic binding protein-like II"/>
    <property type="match status" value="2"/>
</dbReference>
<feature type="chain" id="PRO_5047528497" evidence="2">
    <location>
        <begin position="25"/>
        <end position="320"/>
    </location>
</feature>
<gene>
    <name evidence="3" type="ORF">L2A60_09895</name>
</gene>
<dbReference type="Pfam" id="PF13531">
    <property type="entry name" value="SBP_bac_11"/>
    <property type="match status" value="1"/>
</dbReference>
<dbReference type="EMBL" id="JAKGBZ010000016">
    <property type="protein sequence ID" value="MCF3946990.1"/>
    <property type="molecule type" value="Genomic_DNA"/>
</dbReference>
<evidence type="ECO:0000313" key="3">
    <source>
        <dbReference type="EMBL" id="MCF3946990.1"/>
    </source>
</evidence>
<reference evidence="3 4" key="1">
    <citation type="submission" date="2022-01" db="EMBL/GenBank/DDBJ databases">
        <authorList>
            <person name="Won M."/>
            <person name="Kim S.-J."/>
            <person name="Kwon S.-W."/>
        </authorList>
    </citation>
    <scope>NUCLEOTIDE SEQUENCE [LARGE SCALE GENOMIC DNA]</scope>
    <source>
        <strain evidence="3 4">KCTC 23505</strain>
    </source>
</reference>
<dbReference type="RefSeq" id="WP_235704224.1">
    <property type="nucleotide sequence ID" value="NZ_JAKGBZ010000016.1"/>
</dbReference>
<organism evidence="3 4">
    <name type="scientific">Acidiphilium iwatense</name>
    <dbReference type="NCBI Taxonomy" id="768198"/>
    <lineage>
        <taxon>Bacteria</taxon>
        <taxon>Pseudomonadati</taxon>
        <taxon>Pseudomonadota</taxon>
        <taxon>Alphaproteobacteria</taxon>
        <taxon>Acetobacterales</taxon>
        <taxon>Acidocellaceae</taxon>
        <taxon>Acidiphilium</taxon>
    </lineage>
</organism>
<evidence type="ECO:0000256" key="2">
    <source>
        <dbReference type="SAM" id="SignalP"/>
    </source>
</evidence>
<comment type="caution">
    <text evidence="3">The sequence shown here is derived from an EMBL/GenBank/DDBJ whole genome shotgun (WGS) entry which is preliminary data.</text>
</comment>
<protein>
    <submittedName>
        <fullName evidence="3">Extracellular solute-binding protein</fullName>
    </submittedName>
</protein>